<accession>A0A9E7GY80</accession>
<keyword evidence="1" id="KW-1133">Transmembrane helix</keyword>
<reference evidence="2" key="1">
    <citation type="submission" date="2022-05" db="EMBL/GenBank/DDBJ databases">
        <title>The Musa troglodytarum L. genome provides insights into the mechanism of non-climacteric behaviour and enrichment of carotenoids.</title>
        <authorList>
            <person name="Wang J."/>
        </authorList>
    </citation>
    <scope>NUCLEOTIDE SEQUENCE</scope>
    <source>
        <tissue evidence="2">Leaf</tissue>
    </source>
</reference>
<dbReference type="Proteomes" id="UP001055439">
    <property type="component" value="Chromosome 8"/>
</dbReference>
<keyword evidence="1" id="KW-0812">Transmembrane</keyword>
<dbReference type="AlphaFoldDB" id="A0A9E7GY80"/>
<protein>
    <submittedName>
        <fullName evidence="2">Uncharacterized protein</fullName>
    </submittedName>
</protein>
<name>A0A9E7GY80_9LILI</name>
<dbReference type="EMBL" id="CP097510">
    <property type="protein sequence ID" value="URE23350.1"/>
    <property type="molecule type" value="Genomic_DNA"/>
</dbReference>
<keyword evidence="1" id="KW-0472">Membrane</keyword>
<organism evidence="2 3">
    <name type="scientific">Musa troglodytarum</name>
    <name type="common">fe'i banana</name>
    <dbReference type="NCBI Taxonomy" id="320322"/>
    <lineage>
        <taxon>Eukaryota</taxon>
        <taxon>Viridiplantae</taxon>
        <taxon>Streptophyta</taxon>
        <taxon>Embryophyta</taxon>
        <taxon>Tracheophyta</taxon>
        <taxon>Spermatophyta</taxon>
        <taxon>Magnoliopsida</taxon>
        <taxon>Liliopsida</taxon>
        <taxon>Zingiberales</taxon>
        <taxon>Musaceae</taxon>
        <taxon>Musa</taxon>
    </lineage>
</organism>
<proteinExistence type="predicted"/>
<feature type="transmembrane region" description="Helical" evidence="1">
    <location>
        <begin position="60"/>
        <end position="81"/>
    </location>
</feature>
<sequence>MRGRLLRGAFPVIRCVYDEASARARLERATSGVYTGGRRWKAWVTGGCLRRRPIGTPCFFWSWAPLSLSLCASGGEFILLLRR</sequence>
<keyword evidence="3" id="KW-1185">Reference proteome</keyword>
<gene>
    <name evidence="2" type="ORF">MUK42_15972</name>
</gene>
<evidence type="ECO:0000313" key="2">
    <source>
        <dbReference type="EMBL" id="URE23350.1"/>
    </source>
</evidence>
<evidence type="ECO:0000313" key="3">
    <source>
        <dbReference type="Proteomes" id="UP001055439"/>
    </source>
</evidence>
<evidence type="ECO:0000256" key="1">
    <source>
        <dbReference type="SAM" id="Phobius"/>
    </source>
</evidence>